<proteinExistence type="predicted"/>
<name>A0AA38VN24_9PEZI</name>
<organism evidence="2 3">
    <name type="scientific">Pleurostoma richardsiae</name>
    <dbReference type="NCBI Taxonomy" id="41990"/>
    <lineage>
        <taxon>Eukaryota</taxon>
        <taxon>Fungi</taxon>
        <taxon>Dikarya</taxon>
        <taxon>Ascomycota</taxon>
        <taxon>Pezizomycotina</taxon>
        <taxon>Sordariomycetes</taxon>
        <taxon>Sordariomycetidae</taxon>
        <taxon>Calosphaeriales</taxon>
        <taxon>Pleurostomataceae</taxon>
        <taxon>Pleurostoma</taxon>
    </lineage>
</organism>
<reference evidence="2" key="1">
    <citation type="submission" date="2022-07" db="EMBL/GenBank/DDBJ databases">
        <title>Fungi with potential for degradation of polypropylene.</title>
        <authorList>
            <person name="Gostincar C."/>
        </authorList>
    </citation>
    <scope>NUCLEOTIDE SEQUENCE</scope>
    <source>
        <strain evidence="2">EXF-13308</strain>
    </source>
</reference>
<keyword evidence="3" id="KW-1185">Reference proteome</keyword>
<sequence>MVGSSNAVVKEKYRPVTSAGVSLPFEGATRYPVGGVSQPHTRIITSGQFLSGLDVALHGLLLRPSFEKLSVRETLGITVDQFLFLPYFAILLILRVIDQT</sequence>
<comment type="caution">
    <text evidence="2">The sequence shown here is derived from an EMBL/GenBank/DDBJ whole genome shotgun (WGS) entry which is preliminary data.</text>
</comment>
<protein>
    <submittedName>
        <fullName evidence="2">Uncharacterized protein</fullName>
    </submittedName>
</protein>
<evidence type="ECO:0000313" key="3">
    <source>
        <dbReference type="Proteomes" id="UP001174694"/>
    </source>
</evidence>
<keyword evidence="1" id="KW-1133">Transmembrane helix</keyword>
<dbReference type="AlphaFoldDB" id="A0AA38VN24"/>
<gene>
    <name evidence="2" type="ORF">NKR23_g9320</name>
</gene>
<accession>A0AA38VN24</accession>
<evidence type="ECO:0000256" key="1">
    <source>
        <dbReference type="SAM" id="Phobius"/>
    </source>
</evidence>
<feature type="transmembrane region" description="Helical" evidence="1">
    <location>
        <begin position="74"/>
        <end position="97"/>
    </location>
</feature>
<evidence type="ECO:0000313" key="2">
    <source>
        <dbReference type="EMBL" id="KAJ9137045.1"/>
    </source>
</evidence>
<keyword evidence="1" id="KW-0472">Membrane</keyword>
<dbReference type="Proteomes" id="UP001174694">
    <property type="component" value="Unassembled WGS sequence"/>
</dbReference>
<dbReference type="EMBL" id="JANBVO010000036">
    <property type="protein sequence ID" value="KAJ9137045.1"/>
    <property type="molecule type" value="Genomic_DNA"/>
</dbReference>
<keyword evidence="1" id="KW-0812">Transmembrane</keyword>